<feature type="region of interest" description="Disordered" evidence="1">
    <location>
        <begin position="277"/>
        <end position="304"/>
    </location>
</feature>
<dbReference type="PROSITE" id="PS50330">
    <property type="entry name" value="UIM"/>
    <property type="match status" value="1"/>
</dbReference>
<evidence type="ECO:0000313" key="3">
    <source>
        <dbReference type="Proteomes" id="UP001530315"/>
    </source>
</evidence>
<feature type="region of interest" description="Disordered" evidence="1">
    <location>
        <begin position="30"/>
        <end position="71"/>
    </location>
</feature>
<feature type="compositionally biased region" description="Acidic residues" evidence="1">
    <location>
        <begin position="48"/>
        <end position="57"/>
    </location>
</feature>
<feature type="compositionally biased region" description="Basic and acidic residues" evidence="1">
    <location>
        <begin position="127"/>
        <end position="136"/>
    </location>
</feature>
<name>A0ABD3NLU5_9STRA</name>
<protein>
    <submittedName>
        <fullName evidence="2">Uncharacterized protein</fullName>
    </submittedName>
</protein>
<organism evidence="2 3">
    <name type="scientific">Stephanodiscus triporus</name>
    <dbReference type="NCBI Taxonomy" id="2934178"/>
    <lineage>
        <taxon>Eukaryota</taxon>
        <taxon>Sar</taxon>
        <taxon>Stramenopiles</taxon>
        <taxon>Ochrophyta</taxon>
        <taxon>Bacillariophyta</taxon>
        <taxon>Coscinodiscophyceae</taxon>
        <taxon>Thalassiosirophycidae</taxon>
        <taxon>Stephanodiscales</taxon>
        <taxon>Stephanodiscaceae</taxon>
        <taxon>Stephanodiscus</taxon>
    </lineage>
</organism>
<sequence>MSPAAASTPGSPSGNNYRHAYPAVISATSAYSSATGPEVSRGGGGCDRDEEFEAEESPPDRDGSCSFREGGRGGAKVAAIRLSPAIAGVSRQAMPPRGGRELAEEGGRTPARSSPYRAGDLVAGHPGHRERERDGGCLDESRVGKCMVMHHRDVPPNRIHGHDIPPSNQQFVPSPGGEELLDERSCRNVEASHARVMRFLKNVRRLASLEGGTPSSLDVVITLSGEGGSGCHGALRSVLRMTFLERNVRFIDHVGSIQVDALSGMWDDDDNDNIRRPSNYIHCHRHEPNPEDPKGRGRAGGLDWIPSKSDVLLRSYRREEESTTMESSASNNPSTGTFANPRQSYPQSPRSNRIYDNLRATMAPQDRLSQGISAAHDDIASQLHERLATQKRPSQYTVAAHNDSVSQLRHVRDCPPLLSTDDTTNPASSQRLRQQQTYLQHVPLPLIHATSLHSPPVSTTIATAKQAFPKDQGSMMFMYNPFDPIEHALQPNTKSTAMSTLLLNKSNASSLARGRNSTIKLDISDPYLNKASGAYHNSDTAAGEITSTHSHHRHRDAGVSSSGGPTNVQGVEDNSALGFAPSRMLETPQLLHIQKRVRSPSSSSPPRHRDDIHIVPSSSLRVTSTASLPERQVDESRRSRQSCNTSEIRRAISESQATHIAHTRQQVADDIEFRRSLERASNESARNLVGESADVDEREVLSARDKYEAELELALRQSEHAHELRREEEERIRASEEELIADLLVRTRMEEERVRALRQEEDERIRASEEQLIADLLVRTRVEEERVHALRQEEEERIRASEEQLIADLLVRTRVEEEGARQQEEEMLRKALAASLEDHANVDENGSVAEAVKKSVQDCDVDPIERVLQLSLDEKEMLDEEEEELIRRAMEQSVLDIARW</sequence>
<evidence type="ECO:0000313" key="2">
    <source>
        <dbReference type="EMBL" id="KAL3776167.1"/>
    </source>
</evidence>
<accession>A0ABD3NLU5</accession>
<dbReference type="AlphaFoldDB" id="A0ABD3NLU5"/>
<gene>
    <name evidence="2" type="ORF">ACHAW5_005705</name>
</gene>
<evidence type="ECO:0000256" key="1">
    <source>
        <dbReference type="SAM" id="MobiDB-lite"/>
    </source>
</evidence>
<feature type="region of interest" description="Disordered" evidence="1">
    <location>
        <begin position="88"/>
        <end position="136"/>
    </location>
</feature>
<feature type="compositionally biased region" description="Basic and acidic residues" evidence="1">
    <location>
        <begin position="98"/>
        <end position="107"/>
    </location>
</feature>
<feature type="region of interest" description="Disordered" evidence="1">
    <location>
        <begin position="588"/>
        <end position="645"/>
    </location>
</feature>
<feature type="compositionally biased region" description="Basic and acidic residues" evidence="1">
    <location>
        <begin position="286"/>
        <end position="295"/>
    </location>
</feature>
<keyword evidence="3" id="KW-1185">Reference proteome</keyword>
<feature type="compositionally biased region" description="Polar residues" evidence="1">
    <location>
        <begin position="559"/>
        <end position="569"/>
    </location>
</feature>
<feature type="region of interest" description="Disordered" evidence="1">
    <location>
        <begin position="546"/>
        <end position="573"/>
    </location>
</feature>
<dbReference type="EMBL" id="JALLAZ020001367">
    <property type="protein sequence ID" value="KAL3776167.1"/>
    <property type="molecule type" value="Genomic_DNA"/>
</dbReference>
<reference evidence="2 3" key="1">
    <citation type="submission" date="2024-10" db="EMBL/GenBank/DDBJ databases">
        <title>Updated reference genomes for cyclostephanoid diatoms.</title>
        <authorList>
            <person name="Roberts W.R."/>
            <person name="Alverson A.J."/>
        </authorList>
    </citation>
    <scope>NUCLEOTIDE SEQUENCE [LARGE SCALE GENOMIC DNA]</scope>
    <source>
        <strain evidence="2 3">AJA276-08</strain>
    </source>
</reference>
<comment type="caution">
    <text evidence="2">The sequence shown here is derived from an EMBL/GenBank/DDBJ whole genome shotgun (WGS) entry which is preliminary data.</text>
</comment>
<dbReference type="InterPro" id="IPR003903">
    <property type="entry name" value="UIM_dom"/>
</dbReference>
<feature type="region of interest" description="Disordered" evidence="1">
    <location>
        <begin position="317"/>
        <end position="352"/>
    </location>
</feature>
<dbReference type="Proteomes" id="UP001530315">
    <property type="component" value="Unassembled WGS sequence"/>
</dbReference>
<dbReference type="SMART" id="SM00726">
    <property type="entry name" value="UIM"/>
    <property type="match status" value="3"/>
</dbReference>
<feature type="compositionally biased region" description="Polar residues" evidence="1">
    <location>
        <begin position="329"/>
        <end position="351"/>
    </location>
</feature>
<feature type="compositionally biased region" description="Polar residues" evidence="1">
    <location>
        <begin position="616"/>
        <end position="627"/>
    </location>
</feature>
<proteinExistence type="predicted"/>